<feature type="region of interest" description="Disordered" evidence="1">
    <location>
        <begin position="559"/>
        <end position="593"/>
    </location>
</feature>
<evidence type="ECO:0000313" key="2">
    <source>
        <dbReference type="EMBL" id="KAJ7944975.1"/>
    </source>
</evidence>
<dbReference type="KEGG" id="qsa:O6P43_034285"/>
<evidence type="ECO:0000256" key="1">
    <source>
        <dbReference type="SAM" id="MobiDB-lite"/>
    </source>
</evidence>
<keyword evidence="3" id="KW-1185">Reference proteome</keyword>
<protein>
    <submittedName>
        <fullName evidence="2">Chromosome segregation in meiosis 3</fullName>
    </submittedName>
</protein>
<feature type="compositionally biased region" description="Polar residues" evidence="1">
    <location>
        <begin position="570"/>
        <end position="579"/>
    </location>
</feature>
<dbReference type="Proteomes" id="UP001163823">
    <property type="component" value="Chromosome 14"/>
</dbReference>
<feature type="compositionally biased region" description="Polar residues" evidence="1">
    <location>
        <begin position="499"/>
        <end position="511"/>
    </location>
</feature>
<dbReference type="EMBL" id="JARAOO010000014">
    <property type="protein sequence ID" value="KAJ7944975.1"/>
    <property type="molecule type" value="Genomic_DNA"/>
</dbReference>
<name>A0AAD7KSH1_QUISA</name>
<comment type="caution">
    <text evidence="2">The sequence shown here is derived from an EMBL/GenBank/DDBJ whole genome shotgun (WGS) entry which is preliminary data.</text>
</comment>
<gene>
    <name evidence="2" type="ORF">O6P43_034285</name>
</gene>
<evidence type="ECO:0000313" key="3">
    <source>
        <dbReference type="Proteomes" id="UP001163823"/>
    </source>
</evidence>
<dbReference type="PANTHER" id="PTHR36723">
    <property type="entry name" value="F22C12.19"/>
    <property type="match status" value="1"/>
</dbReference>
<dbReference type="PANTHER" id="PTHR36723:SF1">
    <property type="entry name" value="F22C12.19"/>
    <property type="match status" value="1"/>
</dbReference>
<reference evidence="2" key="1">
    <citation type="journal article" date="2023" name="Science">
        <title>Elucidation of the pathway for biosynthesis of saponin adjuvants from the soapbark tree.</title>
        <authorList>
            <person name="Reed J."/>
            <person name="Orme A."/>
            <person name="El-Demerdash A."/>
            <person name="Owen C."/>
            <person name="Martin L.B.B."/>
            <person name="Misra R.C."/>
            <person name="Kikuchi S."/>
            <person name="Rejzek M."/>
            <person name="Martin A.C."/>
            <person name="Harkess A."/>
            <person name="Leebens-Mack J."/>
            <person name="Louveau T."/>
            <person name="Stephenson M.J."/>
            <person name="Osbourn A."/>
        </authorList>
    </citation>
    <scope>NUCLEOTIDE SEQUENCE</scope>
    <source>
        <strain evidence="2">S10</strain>
    </source>
</reference>
<organism evidence="2 3">
    <name type="scientific">Quillaja saponaria</name>
    <name type="common">Soap bark tree</name>
    <dbReference type="NCBI Taxonomy" id="32244"/>
    <lineage>
        <taxon>Eukaryota</taxon>
        <taxon>Viridiplantae</taxon>
        <taxon>Streptophyta</taxon>
        <taxon>Embryophyta</taxon>
        <taxon>Tracheophyta</taxon>
        <taxon>Spermatophyta</taxon>
        <taxon>Magnoliopsida</taxon>
        <taxon>eudicotyledons</taxon>
        <taxon>Gunneridae</taxon>
        <taxon>Pentapetalae</taxon>
        <taxon>rosids</taxon>
        <taxon>fabids</taxon>
        <taxon>Fabales</taxon>
        <taxon>Quillajaceae</taxon>
        <taxon>Quillaja</taxon>
    </lineage>
</organism>
<feature type="compositionally biased region" description="Basic residues" evidence="1">
    <location>
        <begin position="584"/>
        <end position="593"/>
    </location>
</feature>
<feature type="region of interest" description="Disordered" evidence="1">
    <location>
        <begin position="499"/>
        <end position="523"/>
    </location>
</feature>
<accession>A0AAD7KSH1</accession>
<proteinExistence type="predicted"/>
<sequence length="593" mass="64900">MPKLMGSEGFVSAGITVKEVEGRGFDRVSIQVSPSVERCSSYLSKRDVEIIANATEAASLAHFSETEFCRNSSHLPNVQIEYVSKNVISMDKSCTMITAAPKVAQLHRKAGKVTKNGSSCSKRLRMSQSETFASLTIVEDTKDMSEKLRSHPMKCCSAEKTQLVKQKRNINSKQGLFGLYGLKSDINDITKLVDDPPLNELLNGTYGCPAWGKDTGKKEANMNEIFFSSVKRAFSILQVPKPVQPQNIAEMDSYSHKKLSTCQLNLVSVIESGANGDEGKSSITVVSPCQKDSCNEARTPGSPLDLPIYQPKDVLGRIALPPPRDLESLLLDASKPAGTTRNTPDLRSGKQICRRPSLSPFPWSHSFGGHYRSNSDAVKLSTSRNMCQGRWERIGIIASSMGIAGDCFTNLDSLPYSQHLVPSGGPKIGSSDNEFFLSIFDSQPFCQQDSSSFVFSRASQVTLESGGQLNNPIIDGHCPRLFAAAQTLYELATQSLRQNPDVSLRQQNKPSQKPVKGRKLKSNAKLEERLATSISVTGSDLVRSMEQVIPSKKTRLSIAENRDLGHSNCGKKSSVNWPASRSSRSLHSKSVRD</sequence>
<dbReference type="AlphaFoldDB" id="A0AAD7KSH1"/>